<reference evidence="2" key="1">
    <citation type="journal article" date="2005" name="PLoS Biol.">
        <title>The genomes of Oryza sativa: a history of duplications.</title>
        <authorList>
            <person name="Yu J."/>
            <person name="Wang J."/>
            <person name="Lin W."/>
            <person name="Li S."/>
            <person name="Li H."/>
            <person name="Zhou J."/>
            <person name="Ni P."/>
            <person name="Dong W."/>
            <person name="Hu S."/>
            <person name="Zeng C."/>
            <person name="Zhang J."/>
            <person name="Zhang Y."/>
            <person name="Li R."/>
            <person name="Xu Z."/>
            <person name="Li S."/>
            <person name="Li X."/>
            <person name="Zheng H."/>
            <person name="Cong L."/>
            <person name="Lin L."/>
            <person name="Yin J."/>
            <person name="Geng J."/>
            <person name="Li G."/>
            <person name="Shi J."/>
            <person name="Liu J."/>
            <person name="Lv H."/>
            <person name="Li J."/>
            <person name="Wang J."/>
            <person name="Deng Y."/>
            <person name="Ran L."/>
            <person name="Shi X."/>
            <person name="Wang X."/>
            <person name="Wu Q."/>
            <person name="Li C."/>
            <person name="Ren X."/>
            <person name="Wang J."/>
            <person name="Wang X."/>
            <person name="Li D."/>
            <person name="Liu D."/>
            <person name="Zhang X."/>
            <person name="Ji Z."/>
            <person name="Zhao W."/>
            <person name="Sun Y."/>
            <person name="Zhang Z."/>
            <person name="Bao J."/>
            <person name="Han Y."/>
            <person name="Dong L."/>
            <person name="Ji J."/>
            <person name="Chen P."/>
            <person name="Wu S."/>
            <person name="Liu J."/>
            <person name="Xiao Y."/>
            <person name="Bu D."/>
            <person name="Tan J."/>
            <person name="Yang L."/>
            <person name="Ye C."/>
            <person name="Zhang J."/>
            <person name="Xu J."/>
            <person name="Zhou Y."/>
            <person name="Yu Y."/>
            <person name="Zhang B."/>
            <person name="Zhuang S."/>
            <person name="Wei H."/>
            <person name="Liu B."/>
            <person name="Lei M."/>
            <person name="Yu H."/>
            <person name="Li Y."/>
            <person name="Xu H."/>
            <person name="Wei S."/>
            <person name="He X."/>
            <person name="Fang L."/>
            <person name="Zhang Z."/>
            <person name="Zhang Y."/>
            <person name="Huang X."/>
            <person name="Su Z."/>
            <person name="Tong W."/>
            <person name="Li J."/>
            <person name="Tong Z."/>
            <person name="Li S."/>
            <person name="Ye J."/>
            <person name="Wang L."/>
            <person name="Fang L."/>
            <person name="Lei T."/>
            <person name="Chen C."/>
            <person name="Chen H."/>
            <person name="Xu Z."/>
            <person name="Li H."/>
            <person name="Huang H."/>
            <person name="Zhang F."/>
            <person name="Xu H."/>
            <person name="Li N."/>
            <person name="Zhao C."/>
            <person name="Li S."/>
            <person name="Dong L."/>
            <person name="Huang Y."/>
            <person name="Li L."/>
            <person name="Xi Y."/>
            <person name="Qi Q."/>
            <person name="Li W."/>
            <person name="Zhang B."/>
            <person name="Hu W."/>
            <person name="Zhang Y."/>
            <person name="Tian X."/>
            <person name="Jiao Y."/>
            <person name="Liang X."/>
            <person name="Jin J."/>
            <person name="Gao L."/>
            <person name="Zheng W."/>
            <person name="Hao B."/>
            <person name="Liu S."/>
            <person name="Wang W."/>
            <person name="Yuan L."/>
            <person name="Cao M."/>
            <person name="McDermott J."/>
            <person name="Samudrala R."/>
            <person name="Wang J."/>
            <person name="Wong G.K."/>
            <person name="Yang H."/>
        </authorList>
    </citation>
    <scope>NUCLEOTIDE SEQUENCE [LARGE SCALE GENOMIC DNA]</scope>
</reference>
<protein>
    <recommendedName>
        <fullName evidence="3">Protein FAR1-RELATED SEQUENCE</fullName>
    </recommendedName>
</protein>
<feature type="compositionally biased region" description="Basic and acidic residues" evidence="1">
    <location>
        <begin position="299"/>
        <end position="308"/>
    </location>
</feature>
<name>A3A7E1_ORYSJ</name>
<dbReference type="Proteomes" id="UP000007752">
    <property type="component" value="Chromosome 2"/>
</dbReference>
<gene>
    <name evidence="2" type="ORF">OsJ_06919</name>
</gene>
<dbReference type="PANTHER" id="PTHR47482:SF24">
    <property type="entry name" value="PROTEIN FAR1-RELATED SEQUENCE"/>
    <property type="match status" value="1"/>
</dbReference>
<reference evidence="2" key="2">
    <citation type="submission" date="2008-12" db="EMBL/GenBank/DDBJ databases">
        <title>Improved gene annotation of the rice (Oryza sativa) genomes.</title>
        <authorList>
            <person name="Wang J."/>
            <person name="Li R."/>
            <person name="Fan W."/>
            <person name="Huang Q."/>
            <person name="Zhang J."/>
            <person name="Zhou Y."/>
            <person name="Hu Y."/>
            <person name="Zi S."/>
            <person name="Li J."/>
            <person name="Ni P."/>
            <person name="Zheng H."/>
            <person name="Zhang Y."/>
            <person name="Zhao M."/>
            <person name="Hao Q."/>
            <person name="McDermott J."/>
            <person name="Samudrala R."/>
            <person name="Kristiansen K."/>
            <person name="Wong G.K.-S."/>
        </authorList>
    </citation>
    <scope>NUCLEOTIDE SEQUENCE</scope>
</reference>
<dbReference type="AlphaFoldDB" id="A3A7E1"/>
<sequence length="339" mass="38408">MDSENSTERGDEDRSGQTMDIVPMERIVVEEVEDSVLLPSLLSDPTILVPKIGQTFDEDSDGYAFYNLYARFTGFGIRRSKNRFKDGGVKSMQEFCCIREVLVQYGFTEIPKKYILKRWTKDARDCIPKHLEESYLNDKEAAASRTYRNTLLHKSILDLVRLGGTSAETYEKTVEVLTKLVGELKVMSNSQEANNNEIRRRGRTLGKKPAVESDDSSDSKDSMSDGICVGVEDDDGEDVSADEDFVVEDMIDVNEEDILPPEVRRSHGRPRSTRLMSKGETSSKAKKKKVGESTSNDESMNHAKERKQPTKQIRYCKLCGGHGHYRNTCGRKSSYERKK</sequence>
<dbReference type="PANTHER" id="PTHR47482">
    <property type="entry name" value="OS11G0632001 PROTEIN"/>
    <property type="match status" value="1"/>
</dbReference>
<feature type="region of interest" description="Disordered" evidence="1">
    <location>
        <begin position="190"/>
        <end position="237"/>
    </location>
</feature>
<organism evidence="2">
    <name type="scientific">Oryza sativa subsp. japonica</name>
    <name type="common">Rice</name>
    <dbReference type="NCBI Taxonomy" id="39947"/>
    <lineage>
        <taxon>Eukaryota</taxon>
        <taxon>Viridiplantae</taxon>
        <taxon>Streptophyta</taxon>
        <taxon>Embryophyta</taxon>
        <taxon>Tracheophyta</taxon>
        <taxon>Spermatophyta</taxon>
        <taxon>Magnoliopsida</taxon>
        <taxon>Liliopsida</taxon>
        <taxon>Poales</taxon>
        <taxon>Poaceae</taxon>
        <taxon>BOP clade</taxon>
        <taxon>Oryzoideae</taxon>
        <taxon>Oryzeae</taxon>
        <taxon>Oryzinae</taxon>
        <taxon>Oryza</taxon>
        <taxon>Oryza sativa</taxon>
    </lineage>
</organism>
<evidence type="ECO:0000313" key="2">
    <source>
        <dbReference type="EMBL" id="EAZ23230.1"/>
    </source>
</evidence>
<feature type="region of interest" description="Disordered" evidence="1">
    <location>
        <begin position="251"/>
        <end position="312"/>
    </location>
</feature>
<accession>A3A7E1</accession>
<evidence type="ECO:0008006" key="3">
    <source>
        <dbReference type="Google" id="ProtNLM"/>
    </source>
</evidence>
<feature type="region of interest" description="Disordered" evidence="1">
    <location>
        <begin position="320"/>
        <end position="339"/>
    </location>
</feature>
<dbReference type="EMBL" id="CM000139">
    <property type="protein sequence ID" value="EAZ23230.1"/>
    <property type="molecule type" value="Genomic_DNA"/>
</dbReference>
<proteinExistence type="predicted"/>
<evidence type="ECO:0000256" key="1">
    <source>
        <dbReference type="SAM" id="MobiDB-lite"/>
    </source>
</evidence>